<dbReference type="Gene3D" id="2.60.120.260">
    <property type="entry name" value="Galactose-binding domain-like"/>
    <property type="match status" value="1"/>
</dbReference>
<feature type="signal peptide" evidence="1">
    <location>
        <begin position="1"/>
        <end position="37"/>
    </location>
</feature>
<name>A0A4Y8Q8L2_9BACL</name>
<dbReference type="SUPFAM" id="SSF49785">
    <property type="entry name" value="Galactose-binding domain-like"/>
    <property type="match status" value="1"/>
</dbReference>
<keyword evidence="1" id="KW-0732">Signal</keyword>
<evidence type="ECO:0000313" key="4">
    <source>
        <dbReference type="Proteomes" id="UP000298246"/>
    </source>
</evidence>
<dbReference type="Proteomes" id="UP000298246">
    <property type="component" value="Unassembled WGS sequence"/>
</dbReference>
<keyword evidence="4" id="KW-1185">Reference proteome</keyword>
<gene>
    <name evidence="3" type="ORF">B5M42_03415</name>
</gene>
<evidence type="ECO:0000313" key="3">
    <source>
        <dbReference type="EMBL" id="TFE90888.1"/>
    </source>
</evidence>
<sequence length="166" mass="17375">MMMKGIPSLKKRLTTVAAAALLLAATQLSLASNQAFASYNYALGQYTWASNGTSSNAVDNSVSTIWQPSFGGSGWMIVDLGSVKTINQLVVKVPSVGHLVESIAVSTSTDNVTYTAQTSATYGFYSANGYTNTINLPSAVTTRYVQVSVAPAGTATMIGELEIYGP</sequence>
<dbReference type="EMBL" id="MYFO01000003">
    <property type="protein sequence ID" value="TFE90888.1"/>
    <property type="molecule type" value="Genomic_DNA"/>
</dbReference>
<reference evidence="3 4" key="1">
    <citation type="submission" date="2017-03" db="EMBL/GenBank/DDBJ databases">
        <title>Isolation of Levoglucosan Utilizing Bacteria.</title>
        <authorList>
            <person name="Arya A.S."/>
        </authorList>
    </citation>
    <scope>NUCLEOTIDE SEQUENCE [LARGE SCALE GENOMIC DNA]</scope>
    <source>
        <strain evidence="3 4">MEC069</strain>
    </source>
</reference>
<protein>
    <recommendedName>
        <fullName evidence="2">F5/8 type C domain-containing protein</fullName>
    </recommendedName>
</protein>
<proteinExistence type="predicted"/>
<dbReference type="InterPro" id="IPR008979">
    <property type="entry name" value="Galactose-bd-like_sf"/>
</dbReference>
<evidence type="ECO:0000256" key="1">
    <source>
        <dbReference type="SAM" id="SignalP"/>
    </source>
</evidence>
<dbReference type="Pfam" id="PF00754">
    <property type="entry name" value="F5_F8_type_C"/>
    <property type="match status" value="1"/>
</dbReference>
<dbReference type="PROSITE" id="PS50022">
    <property type="entry name" value="FA58C_3"/>
    <property type="match status" value="1"/>
</dbReference>
<dbReference type="InterPro" id="IPR000421">
    <property type="entry name" value="FA58C"/>
</dbReference>
<organism evidence="3 4">
    <name type="scientific">Paenibacillus athensensis</name>
    <dbReference type="NCBI Taxonomy" id="1967502"/>
    <lineage>
        <taxon>Bacteria</taxon>
        <taxon>Bacillati</taxon>
        <taxon>Bacillota</taxon>
        <taxon>Bacilli</taxon>
        <taxon>Bacillales</taxon>
        <taxon>Paenibacillaceae</taxon>
        <taxon>Paenibacillus</taxon>
    </lineage>
</organism>
<dbReference type="AlphaFoldDB" id="A0A4Y8Q8L2"/>
<feature type="chain" id="PRO_5021430653" description="F5/8 type C domain-containing protein" evidence="1">
    <location>
        <begin position="38"/>
        <end position="166"/>
    </location>
</feature>
<evidence type="ECO:0000259" key="2">
    <source>
        <dbReference type="PROSITE" id="PS50022"/>
    </source>
</evidence>
<comment type="caution">
    <text evidence="3">The sequence shown here is derived from an EMBL/GenBank/DDBJ whole genome shotgun (WGS) entry which is preliminary data.</text>
</comment>
<feature type="domain" description="F5/8 type C" evidence="2">
    <location>
        <begin position="16"/>
        <end position="166"/>
    </location>
</feature>
<dbReference type="RefSeq" id="WP_134749752.1">
    <property type="nucleotide sequence ID" value="NZ_MYFO02000007.1"/>
</dbReference>
<dbReference type="OrthoDB" id="1089471at2"/>
<accession>A0A4Y8Q8L2</accession>